<feature type="compositionally biased region" description="Polar residues" evidence="1">
    <location>
        <begin position="1"/>
        <end position="14"/>
    </location>
</feature>
<protein>
    <submittedName>
        <fullName evidence="2">Uncharacterized protein</fullName>
    </submittedName>
</protein>
<keyword evidence="3" id="KW-1185">Reference proteome</keyword>
<sequence>MHPVQLITNSTTSPIPKPHRKHRDHHDHQFEHPRRPPPSSASKFEHGPTTTTITILSNEPVITHHDHQAALVETGDRIEFASR</sequence>
<name>A0ABD1Z3C6_9MARC</name>
<feature type="region of interest" description="Disordered" evidence="1">
    <location>
        <begin position="1"/>
        <end position="50"/>
    </location>
</feature>
<accession>A0ABD1Z3C6</accession>
<evidence type="ECO:0000313" key="2">
    <source>
        <dbReference type="EMBL" id="KAL2641404.1"/>
    </source>
</evidence>
<proteinExistence type="predicted"/>
<dbReference type="Proteomes" id="UP001605036">
    <property type="component" value="Unassembled WGS sequence"/>
</dbReference>
<gene>
    <name evidence="2" type="ORF">R1flu_008991</name>
</gene>
<dbReference type="AlphaFoldDB" id="A0ABD1Z3C6"/>
<evidence type="ECO:0000313" key="3">
    <source>
        <dbReference type="Proteomes" id="UP001605036"/>
    </source>
</evidence>
<reference evidence="2 3" key="1">
    <citation type="submission" date="2024-09" db="EMBL/GenBank/DDBJ databases">
        <title>Chromosome-scale assembly of Riccia fluitans.</title>
        <authorList>
            <person name="Paukszto L."/>
            <person name="Sawicki J."/>
            <person name="Karawczyk K."/>
            <person name="Piernik-Szablinska J."/>
            <person name="Szczecinska M."/>
            <person name="Mazdziarz M."/>
        </authorList>
    </citation>
    <scope>NUCLEOTIDE SEQUENCE [LARGE SCALE GENOMIC DNA]</scope>
    <source>
        <strain evidence="2">Rf_01</strain>
        <tissue evidence="2">Aerial parts of the thallus</tissue>
    </source>
</reference>
<evidence type="ECO:0000256" key="1">
    <source>
        <dbReference type="SAM" id="MobiDB-lite"/>
    </source>
</evidence>
<comment type="caution">
    <text evidence="2">The sequence shown here is derived from an EMBL/GenBank/DDBJ whole genome shotgun (WGS) entry which is preliminary data.</text>
</comment>
<dbReference type="EMBL" id="JBHFFA010000002">
    <property type="protein sequence ID" value="KAL2641404.1"/>
    <property type="molecule type" value="Genomic_DNA"/>
</dbReference>
<organism evidence="2 3">
    <name type="scientific">Riccia fluitans</name>
    <dbReference type="NCBI Taxonomy" id="41844"/>
    <lineage>
        <taxon>Eukaryota</taxon>
        <taxon>Viridiplantae</taxon>
        <taxon>Streptophyta</taxon>
        <taxon>Embryophyta</taxon>
        <taxon>Marchantiophyta</taxon>
        <taxon>Marchantiopsida</taxon>
        <taxon>Marchantiidae</taxon>
        <taxon>Marchantiales</taxon>
        <taxon>Ricciaceae</taxon>
        <taxon>Riccia</taxon>
    </lineage>
</organism>